<evidence type="ECO:0000313" key="10">
    <source>
        <dbReference type="EMBL" id="MPC79380.1"/>
    </source>
</evidence>
<dbReference type="GO" id="GO:0045087">
    <property type="term" value="P:innate immune response"/>
    <property type="evidence" value="ECO:0007669"/>
    <property type="project" value="UniProtKB-KW"/>
</dbReference>
<dbReference type="PANTHER" id="PTHR45828:SF9">
    <property type="entry name" value="CELL WALL INTEGRITY AND STRESS RESPONSE COMPONENT 4-LIKE-RELATED"/>
    <property type="match status" value="1"/>
</dbReference>
<keyword evidence="3" id="KW-0964">Secreted</keyword>
<evidence type="ECO:0000256" key="1">
    <source>
        <dbReference type="ARBA" id="ARBA00004613"/>
    </source>
</evidence>
<keyword evidence="7" id="KW-0391">Immunity</keyword>
<evidence type="ECO:0000256" key="5">
    <source>
        <dbReference type="ARBA" id="ARBA00022588"/>
    </source>
</evidence>
<gene>
    <name evidence="10" type="primary">l(2)34Fc</name>
    <name evidence="10" type="ORF">E2C01_073906</name>
</gene>
<comment type="subcellular location">
    <subcellularLocation>
        <location evidence="1">Secreted</location>
    </subcellularLocation>
</comment>
<evidence type="ECO:0000313" key="11">
    <source>
        <dbReference type="Proteomes" id="UP000324222"/>
    </source>
</evidence>
<dbReference type="Pfam" id="PF02014">
    <property type="entry name" value="Reeler"/>
    <property type="match status" value="1"/>
</dbReference>
<sequence length="87" mass="9485">MSRCSDYSFLLVCVVGSQPFLGFMVQAHDADSGQAVGSWQVTPSTPATTMTCNNPNNTVTHNSRKSKQLVPLAWMPPKGYNGTVFFK</sequence>
<protein>
    <submittedName>
        <fullName evidence="10">Defense protein l(2)34Fc</fullName>
    </submittedName>
</protein>
<dbReference type="Gene3D" id="2.60.40.4060">
    <property type="entry name" value="Reeler domain"/>
    <property type="match status" value="1"/>
</dbReference>
<keyword evidence="8" id="KW-0044">Antibiotic</keyword>
<dbReference type="Proteomes" id="UP000324222">
    <property type="component" value="Unassembled WGS sequence"/>
</dbReference>
<dbReference type="GO" id="GO:0042742">
    <property type="term" value="P:defense response to bacterium"/>
    <property type="evidence" value="ECO:0007669"/>
    <property type="project" value="UniProtKB-KW"/>
</dbReference>
<evidence type="ECO:0000256" key="8">
    <source>
        <dbReference type="ARBA" id="ARBA00023022"/>
    </source>
</evidence>
<name>A0A5B7I475_PORTR</name>
<keyword evidence="6" id="KW-0732">Signal</keyword>
<comment type="caution">
    <text evidence="10">The sequence shown here is derived from an EMBL/GenBank/DDBJ whole genome shotgun (WGS) entry which is preliminary data.</text>
</comment>
<dbReference type="PANTHER" id="PTHR45828">
    <property type="entry name" value="CYTOCHROME B561/FERRIC REDUCTASE TRANSMEMBRANE"/>
    <property type="match status" value="1"/>
</dbReference>
<dbReference type="EMBL" id="VSRR010050975">
    <property type="protein sequence ID" value="MPC79380.1"/>
    <property type="molecule type" value="Genomic_DNA"/>
</dbReference>
<dbReference type="PROSITE" id="PS51019">
    <property type="entry name" value="REELIN"/>
    <property type="match status" value="1"/>
</dbReference>
<dbReference type="GO" id="GO:0005576">
    <property type="term" value="C:extracellular region"/>
    <property type="evidence" value="ECO:0007669"/>
    <property type="project" value="UniProtKB-SubCell"/>
</dbReference>
<dbReference type="OrthoDB" id="6418377at2759"/>
<proteinExistence type="inferred from homology"/>
<organism evidence="10 11">
    <name type="scientific">Portunus trituberculatus</name>
    <name type="common">Swimming crab</name>
    <name type="synonym">Neptunus trituberculatus</name>
    <dbReference type="NCBI Taxonomy" id="210409"/>
    <lineage>
        <taxon>Eukaryota</taxon>
        <taxon>Metazoa</taxon>
        <taxon>Ecdysozoa</taxon>
        <taxon>Arthropoda</taxon>
        <taxon>Crustacea</taxon>
        <taxon>Multicrustacea</taxon>
        <taxon>Malacostraca</taxon>
        <taxon>Eumalacostraca</taxon>
        <taxon>Eucarida</taxon>
        <taxon>Decapoda</taxon>
        <taxon>Pleocyemata</taxon>
        <taxon>Brachyura</taxon>
        <taxon>Eubrachyura</taxon>
        <taxon>Portunoidea</taxon>
        <taxon>Portunidae</taxon>
        <taxon>Portuninae</taxon>
        <taxon>Portunus</taxon>
    </lineage>
</organism>
<evidence type="ECO:0000256" key="2">
    <source>
        <dbReference type="ARBA" id="ARBA00008501"/>
    </source>
</evidence>
<keyword evidence="11" id="KW-1185">Reference proteome</keyword>
<dbReference type="InterPro" id="IPR002861">
    <property type="entry name" value="Reeler_dom"/>
</dbReference>
<keyword evidence="5" id="KW-0399">Innate immunity</keyword>
<evidence type="ECO:0000256" key="6">
    <source>
        <dbReference type="ARBA" id="ARBA00022729"/>
    </source>
</evidence>
<dbReference type="CDD" id="cd08544">
    <property type="entry name" value="Reeler"/>
    <property type="match status" value="1"/>
</dbReference>
<dbReference type="InterPro" id="IPR042307">
    <property type="entry name" value="Reeler_sf"/>
</dbReference>
<accession>A0A5B7I475</accession>
<keyword evidence="4" id="KW-0929">Antimicrobial</keyword>
<dbReference type="AlphaFoldDB" id="A0A5B7I475"/>
<evidence type="ECO:0000256" key="4">
    <source>
        <dbReference type="ARBA" id="ARBA00022529"/>
    </source>
</evidence>
<reference evidence="10 11" key="1">
    <citation type="submission" date="2019-05" db="EMBL/GenBank/DDBJ databases">
        <title>Another draft genome of Portunus trituberculatus and its Hox gene families provides insights of decapod evolution.</title>
        <authorList>
            <person name="Jeong J.-H."/>
            <person name="Song I."/>
            <person name="Kim S."/>
            <person name="Choi T."/>
            <person name="Kim D."/>
            <person name="Ryu S."/>
            <person name="Kim W."/>
        </authorList>
    </citation>
    <scope>NUCLEOTIDE SEQUENCE [LARGE SCALE GENOMIC DNA]</scope>
    <source>
        <tissue evidence="10">Muscle</tissue>
    </source>
</reference>
<comment type="similarity">
    <text evidence="2">Belongs to the insect defense protein family.</text>
</comment>
<feature type="domain" description="Reelin" evidence="9">
    <location>
        <begin position="1"/>
        <end position="87"/>
    </location>
</feature>
<evidence type="ECO:0000256" key="3">
    <source>
        <dbReference type="ARBA" id="ARBA00022525"/>
    </source>
</evidence>
<dbReference type="GO" id="GO:0016020">
    <property type="term" value="C:membrane"/>
    <property type="evidence" value="ECO:0007669"/>
    <property type="project" value="TreeGrafter"/>
</dbReference>
<evidence type="ECO:0000256" key="7">
    <source>
        <dbReference type="ARBA" id="ARBA00022859"/>
    </source>
</evidence>
<evidence type="ECO:0000259" key="9">
    <source>
        <dbReference type="PROSITE" id="PS51019"/>
    </source>
</evidence>
<dbReference type="InterPro" id="IPR051237">
    <property type="entry name" value="Ferric-chelate_Red/DefProt"/>
</dbReference>